<feature type="binding site" evidence="2">
    <location>
        <position position="104"/>
    </location>
    <ligand>
        <name>Mn(2+)</name>
        <dbReference type="ChEBI" id="CHEBI:29035"/>
        <label>2</label>
    </ligand>
</feature>
<dbReference type="SUPFAM" id="SSF55031">
    <property type="entry name" value="Bacterial exopeptidase dimerisation domain"/>
    <property type="match status" value="1"/>
</dbReference>
<comment type="cofactor">
    <cofactor evidence="2">
        <name>Mn(2+)</name>
        <dbReference type="ChEBI" id="CHEBI:29035"/>
    </cofactor>
    <text evidence="2">The Mn(2+) ion enhances activity.</text>
</comment>
<keyword evidence="1 4" id="KW-0378">Hydrolase</keyword>
<dbReference type="InterPro" id="IPR011650">
    <property type="entry name" value="Peptidase_M20_dimer"/>
</dbReference>
<dbReference type="PANTHER" id="PTHR11014">
    <property type="entry name" value="PEPTIDASE M20 FAMILY MEMBER"/>
    <property type="match status" value="1"/>
</dbReference>
<proteinExistence type="predicted"/>
<keyword evidence="5" id="KW-1185">Reference proteome</keyword>
<dbReference type="GO" id="GO:0050118">
    <property type="term" value="F:N-acetyldiaminopimelate deacetylase activity"/>
    <property type="evidence" value="ECO:0007669"/>
    <property type="project" value="UniProtKB-ARBA"/>
</dbReference>
<dbReference type="PIRSF" id="PIRSF005962">
    <property type="entry name" value="Pept_M20D_amidohydro"/>
    <property type="match status" value="1"/>
</dbReference>
<dbReference type="FunFam" id="3.30.70.360:FF:000001">
    <property type="entry name" value="N-acetyldiaminopimelate deacetylase"/>
    <property type="match status" value="1"/>
</dbReference>
<evidence type="ECO:0000313" key="4">
    <source>
        <dbReference type="EMBL" id="MDQ0317045.1"/>
    </source>
</evidence>
<dbReference type="EMBL" id="JAUSUL010000004">
    <property type="protein sequence ID" value="MDQ0317045.1"/>
    <property type="molecule type" value="Genomic_DNA"/>
</dbReference>
<dbReference type="AlphaFoldDB" id="A0AAE3VRU6"/>
<dbReference type="InterPro" id="IPR036264">
    <property type="entry name" value="Bact_exopeptidase_dim_dom"/>
</dbReference>
<organism evidence="4 5">
    <name type="scientific">Amorphus orientalis</name>
    <dbReference type="NCBI Taxonomy" id="649198"/>
    <lineage>
        <taxon>Bacteria</taxon>
        <taxon>Pseudomonadati</taxon>
        <taxon>Pseudomonadota</taxon>
        <taxon>Alphaproteobacteria</taxon>
        <taxon>Hyphomicrobiales</taxon>
        <taxon>Amorphaceae</taxon>
        <taxon>Amorphus</taxon>
    </lineage>
</organism>
<evidence type="ECO:0000313" key="5">
    <source>
        <dbReference type="Proteomes" id="UP001229244"/>
    </source>
</evidence>
<protein>
    <submittedName>
        <fullName evidence="4">Hippurate hydrolase</fullName>
        <ecNumber evidence="4">3.5.1.32</ecNumber>
    </submittedName>
</protein>
<feature type="binding site" evidence="2">
    <location>
        <position position="165"/>
    </location>
    <ligand>
        <name>Mn(2+)</name>
        <dbReference type="ChEBI" id="CHEBI:29035"/>
        <label>2</label>
    </ligand>
</feature>
<dbReference type="SUPFAM" id="SSF53187">
    <property type="entry name" value="Zn-dependent exopeptidases"/>
    <property type="match status" value="1"/>
</dbReference>
<sequence>MPILNRFAEMLPEITAWRHDFHRHPELQYDVNRTAGRVAELLESFGVDEVATGIGRTGVVGVIRGRASGSGRVIGLRADMDALPIKETTGKPYASTVPGKMHACGHDGHSAMLLGAARYLAETRNFDGTVVVIFQPAEEGGAGGRAMVRDGLMDRFGIQEVYGLHNLPGVPVGAFGARPGACMASADGIRIVVEGVGGHAAWPHKGVDPILVGSAIVTAIQSVAARSVDPLQSAVVSVTQFHAGDTDNVIPPRAELSGTVRTLDPGVRDLVEGRLRDLVTATAAAYGATAKFTYRRGYPVVVNDPSATEFATAVATDVAGADNVDGDATPMMGAEDFAFMLEARPGAFLFVGNGDSAGLHHPAYDFNDEVIPYGCSYWVRLAETAMPIRQAA</sequence>
<dbReference type="Gene3D" id="3.30.70.360">
    <property type="match status" value="1"/>
</dbReference>
<dbReference type="InterPro" id="IPR017439">
    <property type="entry name" value="Amidohydrolase"/>
</dbReference>
<keyword evidence="2" id="KW-0479">Metal-binding</keyword>
<dbReference type="GO" id="GO:0046872">
    <property type="term" value="F:metal ion binding"/>
    <property type="evidence" value="ECO:0007669"/>
    <property type="project" value="UniProtKB-KW"/>
</dbReference>
<gene>
    <name evidence="4" type="ORF">J2S73_003522</name>
</gene>
<dbReference type="EC" id="3.5.1.32" evidence="4"/>
<evidence type="ECO:0000256" key="2">
    <source>
        <dbReference type="PIRSR" id="PIRSR005962-1"/>
    </source>
</evidence>
<evidence type="ECO:0000259" key="3">
    <source>
        <dbReference type="Pfam" id="PF07687"/>
    </source>
</evidence>
<dbReference type="Pfam" id="PF07687">
    <property type="entry name" value="M20_dimer"/>
    <property type="match status" value="1"/>
</dbReference>
<dbReference type="PANTHER" id="PTHR11014:SF63">
    <property type="entry name" value="METALLOPEPTIDASE, PUTATIVE (AFU_ORTHOLOGUE AFUA_6G09600)-RELATED"/>
    <property type="match status" value="1"/>
</dbReference>
<accession>A0AAE3VRU6</accession>
<dbReference type="GO" id="GO:0047980">
    <property type="term" value="F:hippurate hydrolase activity"/>
    <property type="evidence" value="ECO:0007669"/>
    <property type="project" value="UniProtKB-EC"/>
</dbReference>
<evidence type="ECO:0000256" key="1">
    <source>
        <dbReference type="ARBA" id="ARBA00022801"/>
    </source>
</evidence>
<feature type="binding site" evidence="2">
    <location>
        <position position="139"/>
    </location>
    <ligand>
        <name>Mn(2+)</name>
        <dbReference type="ChEBI" id="CHEBI:29035"/>
        <label>2</label>
    </ligand>
</feature>
<keyword evidence="2" id="KW-0464">Manganese</keyword>
<name>A0AAE3VRU6_9HYPH</name>
<feature type="binding site" evidence="2">
    <location>
        <position position="360"/>
    </location>
    <ligand>
        <name>Mn(2+)</name>
        <dbReference type="ChEBI" id="CHEBI:29035"/>
        <label>2</label>
    </ligand>
</feature>
<dbReference type="RefSeq" id="WP_306886940.1">
    <property type="nucleotide sequence ID" value="NZ_JAUSUL010000004.1"/>
</dbReference>
<dbReference type="CDD" id="cd05666">
    <property type="entry name" value="M20_Acy1-like"/>
    <property type="match status" value="1"/>
</dbReference>
<feature type="binding site" evidence="2">
    <location>
        <position position="106"/>
    </location>
    <ligand>
        <name>Mn(2+)</name>
        <dbReference type="ChEBI" id="CHEBI:29035"/>
        <label>2</label>
    </ligand>
</feature>
<feature type="domain" description="Peptidase M20 dimerisation" evidence="3">
    <location>
        <begin position="188"/>
        <end position="285"/>
    </location>
</feature>
<dbReference type="GO" id="GO:0019877">
    <property type="term" value="P:diaminopimelate biosynthetic process"/>
    <property type="evidence" value="ECO:0007669"/>
    <property type="project" value="UniProtKB-ARBA"/>
</dbReference>
<dbReference type="Proteomes" id="UP001229244">
    <property type="component" value="Unassembled WGS sequence"/>
</dbReference>
<dbReference type="NCBIfam" id="TIGR01891">
    <property type="entry name" value="amidohydrolases"/>
    <property type="match status" value="1"/>
</dbReference>
<dbReference type="Pfam" id="PF01546">
    <property type="entry name" value="Peptidase_M20"/>
    <property type="match status" value="1"/>
</dbReference>
<reference evidence="4" key="1">
    <citation type="submission" date="2023-07" db="EMBL/GenBank/DDBJ databases">
        <title>Genomic Encyclopedia of Type Strains, Phase IV (KMG-IV): sequencing the most valuable type-strain genomes for metagenomic binning, comparative biology and taxonomic classification.</title>
        <authorList>
            <person name="Goeker M."/>
        </authorList>
    </citation>
    <scope>NUCLEOTIDE SEQUENCE</scope>
    <source>
        <strain evidence="4">DSM 21202</strain>
    </source>
</reference>
<dbReference type="Gene3D" id="3.40.630.10">
    <property type="entry name" value="Zn peptidases"/>
    <property type="match status" value="1"/>
</dbReference>
<dbReference type="InterPro" id="IPR002933">
    <property type="entry name" value="Peptidase_M20"/>
</dbReference>
<comment type="caution">
    <text evidence="4">The sequence shown here is derived from an EMBL/GenBank/DDBJ whole genome shotgun (WGS) entry which is preliminary data.</text>
</comment>